<evidence type="ECO:0008006" key="7">
    <source>
        <dbReference type="Google" id="ProtNLM"/>
    </source>
</evidence>
<dbReference type="GO" id="GO:0051301">
    <property type="term" value="P:cell division"/>
    <property type="evidence" value="ECO:0007669"/>
    <property type="project" value="UniProtKB-KW"/>
</dbReference>
<accession>A0AA36DG74</accession>
<dbReference type="InterPro" id="IPR024990">
    <property type="entry name" value="Apc1"/>
</dbReference>
<dbReference type="GO" id="GO:0070979">
    <property type="term" value="P:protein K11-linked ubiquitination"/>
    <property type="evidence" value="ECO:0007669"/>
    <property type="project" value="TreeGrafter"/>
</dbReference>
<evidence type="ECO:0000313" key="5">
    <source>
        <dbReference type="EMBL" id="CAJ0585941.1"/>
    </source>
</evidence>
<reference evidence="5" key="1">
    <citation type="submission" date="2023-06" db="EMBL/GenBank/DDBJ databases">
        <authorList>
            <person name="Delattre M."/>
        </authorList>
    </citation>
    <scope>NUCLEOTIDE SEQUENCE</scope>
    <source>
        <strain evidence="5">AF72</strain>
    </source>
</reference>
<dbReference type="Proteomes" id="UP001177023">
    <property type="component" value="Unassembled WGS sequence"/>
</dbReference>
<dbReference type="InterPro" id="IPR011989">
    <property type="entry name" value="ARM-like"/>
</dbReference>
<comment type="similarity">
    <text evidence="1">Belongs to the APC1 family.</text>
</comment>
<keyword evidence="4" id="KW-0131">Cell cycle</keyword>
<dbReference type="GO" id="GO:0031145">
    <property type="term" value="P:anaphase-promoting complex-dependent catabolic process"/>
    <property type="evidence" value="ECO:0007669"/>
    <property type="project" value="TreeGrafter"/>
</dbReference>
<organism evidence="5 6">
    <name type="scientific">Mesorhabditis spiculigera</name>
    <dbReference type="NCBI Taxonomy" id="96644"/>
    <lineage>
        <taxon>Eukaryota</taxon>
        <taxon>Metazoa</taxon>
        <taxon>Ecdysozoa</taxon>
        <taxon>Nematoda</taxon>
        <taxon>Chromadorea</taxon>
        <taxon>Rhabditida</taxon>
        <taxon>Rhabditina</taxon>
        <taxon>Rhabditomorpha</taxon>
        <taxon>Rhabditoidea</taxon>
        <taxon>Rhabditidae</taxon>
        <taxon>Mesorhabditinae</taxon>
        <taxon>Mesorhabditis</taxon>
    </lineage>
</organism>
<comment type="caution">
    <text evidence="5">The sequence shown here is derived from an EMBL/GenBank/DDBJ whole genome shotgun (WGS) entry which is preliminary data.</text>
</comment>
<keyword evidence="2" id="KW-0132">Cell division</keyword>
<keyword evidence="3" id="KW-0498">Mitosis</keyword>
<proteinExistence type="inferred from homology"/>
<dbReference type="PANTHER" id="PTHR12827">
    <property type="entry name" value="MEIOTIC CHECKPOINT REGULATOR TSG24 FAMILY MEMBER"/>
    <property type="match status" value="1"/>
</dbReference>
<dbReference type="EMBL" id="CATQJA010002706">
    <property type="protein sequence ID" value="CAJ0585941.1"/>
    <property type="molecule type" value="Genomic_DNA"/>
</dbReference>
<dbReference type="GO" id="GO:0005680">
    <property type="term" value="C:anaphase-promoting complex"/>
    <property type="evidence" value="ECO:0007669"/>
    <property type="project" value="InterPro"/>
</dbReference>
<feature type="non-terminal residue" evidence="5">
    <location>
        <position position="1"/>
    </location>
</feature>
<evidence type="ECO:0000256" key="3">
    <source>
        <dbReference type="ARBA" id="ARBA00022776"/>
    </source>
</evidence>
<gene>
    <name evidence="5" type="ORF">MSPICULIGERA_LOCUS23951</name>
</gene>
<dbReference type="GO" id="GO:0007091">
    <property type="term" value="P:metaphase/anaphase transition of mitotic cell cycle"/>
    <property type="evidence" value="ECO:0007669"/>
    <property type="project" value="TreeGrafter"/>
</dbReference>
<evidence type="ECO:0000256" key="1">
    <source>
        <dbReference type="ARBA" id="ARBA00010547"/>
    </source>
</evidence>
<evidence type="ECO:0000313" key="6">
    <source>
        <dbReference type="Proteomes" id="UP001177023"/>
    </source>
</evidence>
<keyword evidence="6" id="KW-1185">Reference proteome</keyword>
<name>A0AA36DG74_9BILA</name>
<evidence type="ECO:0000256" key="4">
    <source>
        <dbReference type="ARBA" id="ARBA00023306"/>
    </source>
</evidence>
<dbReference type="Gene3D" id="1.25.10.10">
    <property type="entry name" value="Leucine-rich Repeat Variant"/>
    <property type="match status" value="1"/>
</dbReference>
<dbReference type="GO" id="GO:0060090">
    <property type="term" value="F:molecular adaptor activity"/>
    <property type="evidence" value="ECO:0007669"/>
    <property type="project" value="TreeGrafter"/>
</dbReference>
<evidence type="ECO:0000256" key="2">
    <source>
        <dbReference type="ARBA" id="ARBA00022618"/>
    </source>
</evidence>
<dbReference type="PANTHER" id="PTHR12827:SF3">
    <property type="entry name" value="ANAPHASE-PROMOTING COMPLEX SUBUNIT 1"/>
    <property type="match status" value="1"/>
</dbReference>
<sequence length="1667" mass="186027">MIPIKSSCPIAKPTTIMSAEQSHRKNASVELIQFEGQQHALWGCGRMIVLSLPDGSPIFQCFFNGDGADSSKRGLICAVGQAQVELFDRESVYFVNLPFELARAFPSSLGLLLERKPDSDENLDGSEPILFSLCAPYGEISAVVMSKKGFPTECYHAFPQERMHVAGTSSDHLVSFDEDTGLHSFFTIVPFDASNKSMEILAERRMPMALHSKRFSFTPNRLSHCSPAIGYKTPAMERLARTGVGLLNVLHSNRPTPKMATCSPANSSYNVADPLRDRNVSMGSEKWSSWLSTVSDFDTTAIEPPAWDECCVEISLRQIFVESPKNKSAGKTSKVLRFSDVARREFVGMVVPSANADHKEFRVYDLSVENDAERVPVEVIPCLDVVQLSEPGYYLLLDPMDNLQLYSGTKKICLVAICDEAINSLDPLPASGSPREGRTRIGYGKNGFLLIKEMEGGLSNCRFLPLPRCFSHPLSDMIWKTLLAIVPKEKTFQLASDCRYSFSPDSVASSEIEQLFIVLARHMGISFEGNHWISGRQSPSAASLGEEVPAKIPRPPQTTEDIAAWALAFKDEAGPSISKPSLTFHAKNDSFLHNDISTILARIHVLYETKRLFNDENGMATFTEALFLLNRAHGHARRAQIYLEDMPELAELRVLDKSEDIETRMDVDQQVFYLPDLIARVINKELTTLPSRVSLEIATYLMSLSIGLGHIRSLNEAKQFLGNTRRLFSTFVKSQDNLIDLTFANDRLLPGEKCALFLDKFSPILEFAKLAPDARFLLEFVMNGQHLAKHTFYLIENQLKDPSIGHLNAEDLWKLARLRWPHDIRLHNVKEMLDNSRATFIPKREGLNDTEIKDQNDQFMVTVAIRTMTLAFGNAGLKLRSVNSSANRWFEIQDICFAGRVYPENRPFELSVNDTVRPIKDWGDFYNGVSIGLSIVFSENNKITGNAAGNDRNMARHSPASSGLLLGLGLNNHLPVLNIYNAHQLLAATDKLTSIALLLGYGASRLGTADEQVHKIIITHISFLMGPTLLEVNIETSIQTAAIVSLGLLFAQRGTGTLINQLVNEIGRPMQAETEPANERYAYGLALGFAIGLAGLGRGEMFIPKSPISEQKPGLIERFVVMMEGGPRSRAVFNSDLISEHTGPFDEPQAPLQSSHCREIPARLNSHQTAHPATIALGLLFFKTGNKQVDHVLTLPDTIPALEKIRADIIPVRVLARALVMWDTVEATKEWIIEQVPIDVRNAADKAIGMDRLNKIFSSDEEEYWDVLYDRETVAQTYIHCISAACFAISLKYASTHDPRIKALFIEYLMMLLPDDTRIPAHSRLVRLADKGAVAVSMNLLISAIGILMAGSGDVEVMKICHFIRRADAVGNWLKNLYTHSVQGAVQTTLGLLFMGNARYALSRSDIAIASMVIAFYPTAAHHAGDNRLYLQAFRFLWVLAVERRLIYTVDLKDRSNIFRSPIMVQLNDGTRITSMTPQLLPDVDTIDFLEIGGGTHLKIRIERNQIEELLKQNGGCVALPRAKTAEVNTSTINLNEMDTKRVERAELKFKDKWRVDLEMAIKRNQAKISAHPMDGMHFDDEFSKQHLIFLRDLFGNQRGRRARIVQTLAGDEDFVDYPGFSQLQKYLRSLQINTCIDPSASGKRDGASAEARSQPAGLFRWTNIRQ</sequence>
<protein>
    <recommendedName>
        <fullName evidence="7">Anaphase-promoting complex subunit 1</fullName>
    </recommendedName>
</protein>